<keyword evidence="8 16" id="KW-0472">Membrane</keyword>
<evidence type="ECO:0000313" key="19">
    <source>
        <dbReference type="EMBL" id="KAG8184106.1"/>
    </source>
</evidence>
<proteinExistence type="inferred from homology"/>
<keyword evidence="12" id="KW-0407">Ion channel</keyword>
<evidence type="ECO:0000256" key="13">
    <source>
        <dbReference type="PIRSR" id="PIRSR601508-1"/>
    </source>
</evidence>
<gene>
    <name evidence="19" type="ORF">JTE90_025409</name>
</gene>
<dbReference type="Pfam" id="PF10613">
    <property type="entry name" value="Lig_chan-Glu_bd"/>
    <property type="match status" value="1"/>
</dbReference>
<accession>A0AAV6UKG5</accession>
<feature type="transmembrane region" description="Helical" evidence="16">
    <location>
        <begin position="602"/>
        <end position="624"/>
    </location>
</feature>
<comment type="subcellular location">
    <subcellularLocation>
        <location evidence="1">Cell membrane</location>
        <topology evidence="1">Multi-pass membrane protein</topology>
    </subcellularLocation>
</comment>
<dbReference type="InterPro" id="IPR019594">
    <property type="entry name" value="Glu/Gly-bd"/>
</dbReference>
<dbReference type="SUPFAM" id="SSF53850">
    <property type="entry name" value="Periplasmic binding protein-like II"/>
    <property type="match status" value="1"/>
</dbReference>
<dbReference type="PANTHER" id="PTHR42643:SF24">
    <property type="entry name" value="IONOTROPIC RECEPTOR 60A"/>
    <property type="match status" value="1"/>
</dbReference>
<evidence type="ECO:0000256" key="4">
    <source>
        <dbReference type="ARBA" id="ARBA00022475"/>
    </source>
</evidence>
<dbReference type="Gene3D" id="1.10.287.70">
    <property type="match status" value="1"/>
</dbReference>
<dbReference type="GO" id="GO:0038023">
    <property type="term" value="F:signaling receptor activity"/>
    <property type="evidence" value="ECO:0007669"/>
    <property type="project" value="InterPro"/>
</dbReference>
<dbReference type="Gene3D" id="3.40.190.10">
    <property type="entry name" value="Periplasmic binding protein-like II"/>
    <property type="match status" value="1"/>
</dbReference>
<feature type="binding site" evidence="13">
    <location>
        <position position="492"/>
    </location>
    <ligand>
        <name>L-glutamate</name>
        <dbReference type="ChEBI" id="CHEBI:29985"/>
    </ligand>
</feature>
<keyword evidence="6 16" id="KW-1133">Transmembrane helix</keyword>
<name>A0AAV6UKG5_9ARAC</name>
<evidence type="ECO:0000256" key="16">
    <source>
        <dbReference type="SAM" id="Phobius"/>
    </source>
</evidence>
<feature type="binding site" evidence="13">
    <location>
        <position position="707"/>
    </location>
    <ligand>
        <name>L-glutamate</name>
        <dbReference type="ChEBI" id="CHEBI:29985"/>
    </ligand>
</feature>
<dbReference type="InterPro" id="IPR052192">
    <property type="entry name" value="Insect_Ionotropic_Sensory_Rcpt"/>
</dbReference>
<dbReference type="SMART" id="SM00918">
    <property type="entry name" value="Lig_chan-Glu_bd"/>
    <property type="match status" value="1"/>
</dbReference>
<dbReference type="PANTHER" id="PTHR42643">
    <property type="entry name" value="IONOTROPIC RECEPTOR 20A-RELATED"/>
    <property type="match status" value="1"/>
</dbReference>
<evidence type="ECO:0000313" key="20">
    <source>
        <dbReference type="Proteomes" id="UP000827092"/>
    </source>
</evidence>
<keyword evidence="11" id="KW-1071">Ligand-gated ion channel</keyword>
<feature type="domain" description="Ionotropic glutamate receptor L-glutamate and glycine-binding" evidence="18">
    <location>
        <begin position="417"/>
        <end position="477"/>
    </location>
</feature>
<keyword evidence="7" id="KW-0406">Ion transport</keyword>
<evidence type="ECO:0000256" key="8">
    <source>
        <dbReference type="ARBA" id="ARBA00023136"/>
    </source>
</evidence>
<keyword evidence="5 16" id="KW-0812">Transmembrane</keyword>
<dbReference type="SMART" id="SM00079">
    <property type="entry name" value="PBPe"/>
    <property type="match status" value="1"/>
</dbReference>
<protein>
    <submittedName>
        <fullName evidence="19">Uncharacterized protein</fullName>
    </submittedName>
</protein>
<feature type="domain" description="Ionotropic glutamate receptor C-terminal" evidence="17">
    <location>
        <begin position="407"/>
        <end position="766"/>
    </location>
</feature>
<keyword evidence="20" id="KW-1185">Reference proteome</keyword>
<evidence type="ECO:0000256" key="3">
    <source>
        <dbReference type="ARBA" id="ARBA00022448"/>
    </source>
</evidence>
<keyword evidence="15" id="KW-1015">Disulfide bond</keyword>
<evidence type="ECO:0000256" key="6">
    <source>
        <dbReference type="ARBA" id="ARBA00022989"/>
    </source>
</evidence>
<dbReference type="GO" id="GO:0005886">
    <property type="term" value="C:plasma membrane"/>
    <property type="evidence" value="ECO:0007669"/>
    <property type="project" value="UniProtKB-SubCell"/>
</dbReference>
<evidence type="ECO:0000256" key="2">
    <source>
        <dbReference type="ARBA" id="ARBA00008685"/>
    </source>
</evidence>
<evidence type="ECO:0000256" key="7">
    <source>
        <dbReference type="ARBA" id="ARBA00023065"/>
    </source>
</evidence>
<dbReference type="Pfam" id="PF00060">
    <property type="entry name" value="Lig_chan"/>
    <property type="match status" value="1"/>
</dbReference>
<reference evidence="19 20" key="1">
    <citation type="journal article" date="2022" name="Nat. Ecol. Evol.">
        <title>A masculinizing supergene underlies an exaggerated male reproductive morph in a spider.</title>
        <authorList>
            <person name="Hendrickx F."/>
            <person name="De Corte Z."/>
            <person name="Sonet G."/>
            <person name="Van Belleghem S.M."/>
            <person name="Kostlbacher S."/>
            <person name="Vangestel C."/>
        </authorList>
    </citation>
    <scope>NUCLEOTIDE SEQUENCE [LARGE SCALE GENOMIC DNA]</scope>
    <source>
        <strain evidence="19">W744_W776</strain>
    </source>
</reference>
<evidence type="ECO:0000256" key="14">
    <source>
        <dbReference type="PIRSR" id="PIRSR601508-2"/>
    </source>
</evidence>
<feature type="disulfide bond" evidence="15">
    <location>
        <begin position="719"/>
        <end position="775"/>
    </location>
</feature>
<dbReference type="PRINTS" id="PR00177">
    <property type="entry name" value="NMDARECEPTOR"/>
</dbReference>
<dbReference type="FunFam" id="1.10.287.70:FF:000143">
    <property type="entry name" value="Probable glutamate receptor"/>
    <property type="match status" value="1"/>
</dbReference>
<evidence type="ECO:0000259" key="17">
    <source>
        <dbReference type="SMART" id="SM00079"/>
    </source>
</evidence>
<dbReference type="GO" id="GO:0050906">
    <property type="term" value="P:detection of stimulus involved in sensory perception"/>
    <property type="evidence" value="ECO:0007669"/>
    <property type="project" value="UniProtKB-ARBA"/>
</dbReference>
<feature type="binding site" evidence="13">
    <location>
        <position position="652"/>
    </location>
    <ligand>
        <name>L-glutamate</name>
        <dbReference type="ChEBI" id="CHEBI:29985"/>
    </ligand>
</feature>
<dbReference type="EMBL" id="JAFNEN010000387">
    <property type="protein sequence ID" value="KAG8184106.1"/>
    <property type="molecule type" value="Genomic_DNA"/>
</dbReference>
<feature type="transmembrane region" description="Helical" evidence="16">
    <location>
        <begin position="794"/>
        <end position="813"/>
    </location>
</feature>
<evidence type="ECO:0000256" key="12">
    <source>
        <dbReference type="ARBA" id="ARBA00023303"/>
    </source>
</evidence>
<comment type="similarity">
    <text evidence="2">Belongs to the glutamate-gated ion channel (TC 1.A.10.1) family.</text>
</comment>
<comment type="caution">
    <text evidence="19">The sequence shown here is derived from an EMBL/GenBank/DDBJ whole genome shotgun (WGS) entry which is preliminary data.</text>
</comment>
<feature type="transmembrane region" description="Helical" evidence="16">
    <location>
        <begin position="574"/>
        <end position="596"/>
    </location>
</feature>
<evidence type="ECO:0000259" key="18">
    <source>
        <dbReference type="SMART" id="SM00918"/>
    </source>
</evidence>
<evidence type="ECO:0000256" key="9">
    <source>
        <dbReference type="ARBA" id="ARBA00023170"/>
    </source>
</evidence>
<dbReference type="GO" id="GO:0015276">
    <property type="term" value="F:ligand-gated monoatomic ion channel activity"/>
    <property type="evidence" value="ECO:0007669"/>
    <property type="project" value="InterPro"/>
</dbReference>
<evidence type="ECO:0000256" key="11">
    <source>
        <dbReference type="ARBA" id="ARBA00023286"/>
    </source>
</evidence>
<keyword evidence="9" id="KW-0675">Receptor</keyword>
<evidence type="ECO:0000256" key="5">
    <source>
        <dbReference type="ARBA" id="ARBA00022692"/>
    </source>
</evidence>
<dbReference type="Proteomes" id="UP000827092">
    <property type="component" value="Unassembled WGS sequence"/>
</dbReference>
<dbReference type="AlphaFoldDB" id="A0AAV6UKG5"/>
<keyword evidence="4" id="KW-1003">Cell membrane</keyword>
<feature type="transmembrane region" description="Helical" evidence="16">
    <location>
        <begin position="529"/>
        <end position="553"/>
    </location>
</feature>
<dbReference type="InterPro" id="IPR001320">
    <property type="entry name" value="Iontro_rcpt_C"/>
</dbReference>
<keyword evidence="3" id="KW-0813">Transport</keyword>
<evidence type="ECO:0000256" key="15">
    <source>
        <dbReference type="PIRSR" id="PIRSR601508-3"/>
    </source>
</evidence>
<dbReference type="InterPro" id="IPR001508">
    <property type="entry name" value="Iono_Glu_rcpt_met"/>
</dbReference>
<sequence>MFSSHLLNIGDSKKITFNVIHDSNAYDDEFIQVIRLMMESRQIQNPEVPYSVKKIDPDLPLAQQILGVCSKETEFEVLFSATSCDLLAKLAIQTTALGILHFAVNVDQCLVHGHISDVFVDREPRTDAMQAVVDVIQKRDRTADIVVVHDSNYESPVSVRSLLSEMTKRGIRYSYLENDPRVKEMARRLHSSTRGAKALTTVVLADFSRFKNLLDQVYKYNSLDAGVTYMIVNDGWEPNNPEIETPQKVHYAIDLQMLLLKRSISDRYANLMVDIINSSSGQGIEKFSGWKEHMGREDVFVSSVVWSITEAAKVIWNMETQELEEKCVFFNSSVPLSVDSFPSIALDFLKKIAVLSSSLRYDLFRNFPVESDTEIFRAIATWEADASPKFRYLSTDIERKFLFENRTLKLGMPFNPPYTIPSNRNGNDVNSGAVVKLFDYLTERLKFRYEAVAPEDNEWGVLMDDGKWSGAVGMLLDRKVDLVPFLGITKGRSKYTVFSEPVMTTSTAILVPKPKEPPRTFIFLRPFKLHVWLSIGSMIPVMSIVLYIVYGLSTRFVETEDLKIKGGLHKFKNCFWYMYGAILQQGGVHLPATVSARLVVCFWWLFVMVVIATYSGNLIAFLTFPEADWRVASLHDFATKEEVTALIVEGNSIHQEIEESPLEIMQLLNKRFEESRNAFYINNVTAILPQIKAGTAAMADEFYVLSELIKDEHMKTGKCHLAMAPKTYMELYLAIAGRKGSPYIDEINVHIRHLWHGGMMQFWAQQFAQVSSHECHFVTTTLRGGRKDVTLRDLLGAFFMLLCGLAMATSAIFSEVMWKWVKKFSSSRKMVSFKDRHSLHRGLGNRHKKSKW</sequence>
<keyword evidence="10" id="KW-0325">Glycoprotein</keyword>
<organism evidence="19 20">
    <name type="scientific">Oedothorax gibbosus</name>
    <dbReference type="NCBI Taxonomy" id="931172"/>
    <lineage>
        <taxon>Eukaryota</taxon>
        <taxon>Metazoa</taxon>
        <taxon>Ecdysozoa</taxon>
        <taxon>Arthropoda</taxon>
        <taxon>Chelicerata</taxon>
        <taxon>Arachnida</taxon>
        <taxon>Araneae</taxon>
        <taxon>Araneomorphae</taxon>
        <taxon>Entelegynae</taxon>
        <taxon>Araneoidea</taxon>
        <taxon>Linyphiidae</taxon>
        <taxon>Erigoninae</taxon>
        <taxon>Oedothorax</taxon>
    </lineage>
</organism>
<evidence type="ECO:0000256" key="10">
    <source>
        <dbReference type="ARBA" id="ARBA00023180"/>
    </source>
</evidence>
<feature type="site" description="Crucial to convey clamshell closure to channel opening" evidence="14">
    <location>
        <position position="631"/>
    </location>
</feature>
<evidence type="ECO:0000256" key="1">
    <source>
        <dbReference type="ARBA" id="ARBA00004651"/>
    </source>
</evidence>